<dbReference type="Proteomes" id="UP000525078">
    <property type="component" value="Unassembled WGS sequence"/>
</dbReference>
<dbReference type="AlphaFoldDB" id="A0A7J6EH79"/>
<evidence type="ECO:0000256" key="4">
    <source>
        <dbReference type="ARBA" id="ARBA00023163"/>
    </source>
</evidence>
<dbReference type="GO" id="GO:0046983">
    <property type="term" value="F:protein dimerization activity"/>
    <property type="evidence" value="ECO:0007669"/>
    <property type="project" value="InterPro"/>
</dbReference>
<evidence type="ECO:0000259" key="6">
    <source>
        <dbReference type="PROSITE" id="PS50888"/>
    </source>
</evidence>
<dbReference type="GO" id="GO:0005634">
    <property type="term" value="C:nucleus"/>
    <property type="evidence" value="ECO:0007669"/>
    <property type="project" value="UniProtKB-SubCell"/>
</dbReference>
<proteinExistence type="predicted"/>
<evidence type="ECO:0000313" key="8">
    <source>
        <dbReference type="Proteomes" id="UP000525078"/>
    </source>
</evidence>
<evidence type="ECO:0000256" key="2">
    <source>
        <dbReference type="ARBA" id="ARBA00023015"/>
    </source>
</evidence>
<dbReference type="GO" id="GO:0003677">
    <property type="term" value="F:DNA binding"/>
    <property type="evidence" value="ECO:0007669"/>
    <property type="project" value="UniProtKB-KW"/>
</dbReference>
<dbReference type="InterPro" id="IPR045843">
    <property type="entry name" value="IND-like"/>
</dbReference>
<evidence type="ECO:0000256" key="1">
    <source>
        <dbReference type="ARBA" id="ARBA00004123"/>
    </source>
</evidence>
<dbReference type="InterPro" id="IPR036638">
    <property type="entry name" value="HLH_DNA-bd_sf"/>
</dbReference>
<gene>
    <name evidence="7" type="ORF">F8388_024418</name>
</gene>
<organism evidence="7 8">
    <name type="scientific">Cannabis sativa</name>
    <name type="common">Hemp</name>
    <name type="synonym">Marijuana</name>
    <dbReference type="NCBI Taxonomy" id="3483"/>
    <lineage>
        <taxon>Eukaryota</taxon>
        <taxon>Viridiplantae</taxon>
        <taxon>Streptophyta</taxon>
        <taxon>Embryophyta</taxon>
        <taxon>Tracheophyta</taxon>
        <taxon>Spermatophyta</taxon>
        <taxon>Magnoliopsida</taxon>
        <taxon>eudicotyledons</taxon>
        <taxon>Gunneridae</taxon>
        <taxon>Pentapetalae</taxon>
        <taxon>rosids</taxon>
        <taxon>fabids</taxon>
        <taxon>Rosales</taxon>
        <taxon>Cannabaceae</taxon>
        <taxon>Cannabis</taxon>
    </lineage>
</organism>
<accession>A0A7J6EH79</accession>
<dbReference type="PROSITE" id="PS50888">
    <property type="entry name" value="BHLH"/>
    <property type="match status" value="1"/>
</dbReference>
<protein>
    <recommendedName>
        <fullName evidence="6">BHLH domain-containing protein</fullName>
    </recommendedName>
</protein>
<evidence type="ECO:0000256" key="3">
    <source>
        <dbReference type="ARBA" id="ARBA00023125"/>
    </source>
</evidence>
<comment type="caution">
    <text evidence="7">The sequence shown here is derived from an EMBL/GenBank/DDBJ whole genome shotgun (WGS) entry which is preliminary data.</text>
</comment>
<reference evidence="7 8" key="1">
    <citation type="journal article" date="2020" name="bioRxiv">
        <title>Sequence and annotation of 42 cannabis genomes reveals extensive copy number variation in cannabinoid synthesis and pathogen resistance genes.</title>
        <authorList>
            <person name="Mckernan K.J."/>
            <person name="Helbert Y."/>
            <person name="Kane L.T."/>
            <person name="Ebling H."/>
            <person name="Zhang L."/>
            <person name="Liu B."/>
            <person name="Eaton Z."/>
            <person name="Mclaughlin S."/>
            <person name="Kingan S."/>
            <person name="Baybayan P."/>
            <person name="Concepcion G."/>
            <person name="Jordan M."/>
            <person name="Riva A."/>
            <person name="Barbazuk W."/>
            <person name="Harkins T."/>
        </authorList>
    </citation>
    <scope>NUCLEOTIDE SEQUENCE [LARGE SCALE GENOMIC DNA]</scope>
    <source>
        <strain evidence="8">cv. Jamaican Lion 4</strain>
        <tissue evidence="7">Leaf</tissue>
    </source>
</reference>
<comment type="subcellular location">
    <subcellularLocation>
        <location evidence="1">Nucleus</location>
    </subcellularLocation>
</comment>
<sequence>MALTFCSNNFPPCYPNSHQQNLINPDTVVFPQTKKQRSSSTLSFLSNTYSFTTNHNVDPLTLHPPQPLFFSNPTNPTNHNPFFSSPLSPHPLYSPFQYDYYYDHPNTNNNLDYSGPGFPSDHPEMEFFINSNEPYYANNYDPNQHIDDQLLLAPLLPEQVAVADNYLDQNQQVMMINNNNVYSETAAEMVITGADHVSELKRRSSSSSKVVSPQSMAARERRRKIAEKTQELGKLIPGGNKMTTAEMFQAASKYVHFLKAQISVLQEMGKEEVLKLKELEVLTSPIVQERLYSEEKCLVPKGFIGRSTHNQTNIITSR</sequence>
<dbReference type="OrthoDB" id="1921534at2759"/>
<evidence type="ECO:0000313" key="7">
    <source>
        <dbReference type="EMBL" id="KAF4357807.1"/>
    </source>
</evidence>
<dbReference type="GO" id="GO:0003700">
    <property type="term" value="F:DNA-binding transcription factor activity"/>
    <property type="evidence" value="ECO:0007669"/>
    <property type="project" value="InterPro"/>
</dbReference>
<dbReference type="EMBL" id="JAATIP010000232">
    <property type="protein sequence ID" value="KAF4357807.1"/>
    <property type="molecule type" value="Genomic_DNA"/>
</dbReference>
<keyword evidence="5" id="KW-0539">Nucleus</keyword>
<keyword evidence="3" id="KW-0238">DNA-binding</keyword>
<dbReference type="PANTHER" id="PTHR45914:SF24">
    <property type="entry name" value="BHLH DOMAIN-CONTAINING PROTEIN"/>
    <property type="match status" value="1"/>
</dbReference>
<evidence type="ECO:0000256" key="5">
    <source>
        <dbReference type="ARBA" id="ARBA00023242"/>
    </source>
</evidence>
<dbReference type="Gene3D" id="4.10.280.10">
    <property type="entry name" value="Helix-loop-helix DNA-binding domain"/>
    <property type="match status" value="1"/>
</dbReference>
<dbReference type="InterPro" id="IPR011598">
    <property type="entry name" value="bHLH_dom"/>
</dbReference>
<dbReference type="SUPFAM" id="SSF47459">
    <property type="entry name" value="HLH, helix-loop-helix DNA-binding domain"/>
    <property type="match status" value="1"/>
</dbReference>
<keyword evidence="2" id="KW-0805">Transcription regulation</keyword>
<feature type="domain" description="BHLH" evidence="6">
    <location>
        <begin position="209"/>
        <end position="258"/>
    </location>
</feature>
<name>A0A7J6EH79_CANSA</name>
<dbReference type="SMART" id="SM00353">
    <property type="entry name" value="HLH"/>
    <property type="match status" value="1"/>
</dbReference>
<dbReference type="PANTHER" id="PTHR45914">
    <property type="entry name" value="TRANSCRIPTION FACTOR HEC3-RELATED"/>
    <property type="match status" value="1"/>
</dbReference>
<keyword evidence="4" id="KW-0804">Transcription</keyword>